<dbReference type="RefSeq" id="WP_261613966.1">
    <property type="nucleotide sequence ID" value="NZ_JALIDZ010000001.1"/>
</dbReference>
<evidence type="ECO:0000313" key="4">
    <source>
        <dbReference type="EMBL" id="MCT8970399.1"/>
    </source>
</evidence>
<comment type="caution">
    <text evidence="4">The sequence shown here is derived from an EMBL/GenBank/DDBJ whole genome shotgun (WGS) entry which is preliminary data.</text>
</comment>
<dbReference type="InterPro" id="IPR050706">
    <property type="entry name" value="Cyclic-di-GMP_PDE-like"/>
</dbReference>
<keyword evidence="2" id="KW-0472">Membrane</keyword>
<feature type="domain" description="EAL" evidence="3">
    <location>
        <begin position="185"/>
        <end position="438"/>
    </location>
</feature>
<feature type="transmembrane region" description="Helical" evidence="2">
    <location>
        <begin position="56"/>
        <end position="75"/>
    </location>
</feature>
<sequence length="441" mass="48237">MSVSSPVEADTLRGPDEPRSVLPSPSPWFVAFCMVVIAGSLATILYARAGMSVAEAGWIGFAALLIMVLAEFYSARARERSAVEAELREVVRVSGRFQDEIAGLNQRIADIEATLTVRVDDMIEERVETIVTDMRQIEDRLDGLAETVSALESAAPAARGALAGAEIGGRAETLEESPAFPGMSDADAAAILRRSVEEHGPLIHLQSIVTLPQRRVRYYEAFARLRTDDGRSLMPRQFIPLAERTGIMPIIDNAVLFRTVQILRKIARKNNDVGIFCNISARSLGDGEFFQQFVDFMGENRNLAGAIVFEFTQAAFDDLGPIELANLDALAELGFRFSLDNVNRLDIDGARLAKHGVRYIKIDADTLMQPPLSASAHIHAADLAKLLARYGITLIATRVEAESQVVDILDYDVKFAQGNLFSPPRIVRADAAQAARKPTIN</sequence>
<evidence type="ECO:0000256" key="1">
    <source>
        <dbReference type="SAM" id="MobiDB-lite"/>
    </source>
</evidence>
<dbReference type="PANTHER" id="PTHR33121:SF79">
    <property type="entry name" value="CYCLIC DI-GMP PHOSPHODIESTERASE PDED-RELATED"/>
    <property type="match status" value="1"/>
</dbReference>
<keyword evidence="2" id="KW-0812">Transmembrane</keyword>
<evidence type="ECO:0000259" key="3">
    <source>
        <dbReference type="PROSITE" id="PS50883"/>
    </source>
</evidence>
<dbReference type="Gene3D" id="3.20.20.450">
    <property type="entry name" value="EAL domain"/>
    <property type="match status" value="1"/>
</dbReference>
<dbReference type="SMART" id="SM00052">
    <property type="entry name" value="EAL"/>
    <property type="match status" value="1"/>
</dbReference>
<dbReference type="PROSITE" id="PS50883">
    <property type="entry name" value="EAL"/>
    <property type="match status" value="1"/>
</dbReference>
<dbReference type="EMBL" id="JALIDZ010000001">
    <property type="protein sequence ID" value="MCT8970399.1"/>
    <property type="molecule type" value="Genomic_DNA"/>
</dbReference>
<dbReference type="AlphaFoldDB" id="A0AAW5QVR9"/>
<dbReference type="PANTHER" id="PTHR33121">
    <property type="entry name" value="CYCLIC DI-GMP PHOSPHODIESTERASE PDEF"/>
    <property type="match status" value="1"/>
</dbReference>
<dbReference type="Proteomes" id="UP001320898">
    <property type="component" value="Unassembled WGS sequence"/>
</dbReference>
<keyword evidence="2" id="KW-1133">Transmembrane helix</keyword>
<gene>
    <name evidence="4" type="ORF">MUB46_00860</name>
</gene>
<accession>A0AAW5QVR9</accession>
<dbReference type="SUPFAM" id="SSF141868">
    <property type="entry name" value="EAL domain-like"/>
    <property type="match status" value="1"/>
</dbReference>
<dbReference type="InterPro" id="IPR001633">
    <property type="entry name" value="EAL_dom"/>
</dbReference>
<dbReference type="GO" id="GO:0071111">
    <property type="term" value="F:cyclic-guanylate-specific phosphodiesterase activity"/>
    <property type="evidence" value="ECO:0007669"/>
    <property type="project" value="InterPro"/>
</dbReference>
<dbReference type="CDD" id="cd01948">
    <property type="entry name" value="EAL"/>
    <property type="match status" value="1"/>
</dbReference>
<feature type="compositionally biased region" description="Basic and acidic residues" evidence="1">
    <location>
        <begin position="10"/>
        <end position="19"/>
    </location>
</feature>
<proteinExistence type="predicted"/>
<dbReference type="InterPro" id="IPR035919">
    <property type="entry name" value="EAL_sf"/>
</dbReference>
<protein>
    <submittedName>
        <fullName evidence="4">EAL domain-containing protein</fullName>
    </submittedName>
</protein>
<evidence type="ECO:0000313" key="5">
    <source>
        <dbReference type="Proteomes" id="UP001320898"/>
    </source>
</evidence>
<feature type="transmembrane region" description="Helical" evidence="2">
    <location>
        <begin position="28"/>
        <end position="49"/>
    </location>
</feature>
<organism evidence="4 5">
    <name type="scientific">Microbaculum marinisediminis</name>
    <dbReference type="NCBI Taxonomy" id="2931392"/>
    <lineage>
        <taxon>Bacteria</taxon>
        <taxon>Pseudomonadati</taxon>
        <taxon>Pseudomonadota</taxon>
        <taxon>Alphaproteobacteria</taxon>
        <taxon>Hyphomicrobiales</taxon>
        <taxon>Tepidamorphaceae</taxon>
        <taxon>Microbaculum</taxon>
    </lineage>
</organism>
<dbReference type="Pfam" id="PF00563">
    <property type="entry name" value="EAL"/>
    <property type="match status" value="1"/>
</dbReference>
<feature type="region of interest" description="Disordered" evidence="1">
    <location>
        <begin position="1"/>
        <end position="20"/>
    </location>
</feature>
<keyword evidence="5" id="KW-1185">Reference proteome</keyword>
<reference evidence="4 5" key="1">
    <citation type="submission" date="2022-04" db="EMBL/GenBank/DDBJ databases">
        <authorList>
            <person name="Ye Y.-Q."/>
            <person name="Du Z.-J."/>
        </authorList>
    </citation>
    <scope>NUCLEOTIDE SEQUENCE [LARGE SCALE GENOMIC DNA]</scope>
    <source>
        <strain evidence="4 5">A6E488</strain>
    </source>
</reference>
<evidence type="ECO:0000256" key="2">
    <source>
        <dbReference type="SAM" id="Phobius"/>
    </source>
</evidence>
<name>A0AAW5QVR9_9HYPH</name>